<evidence type="ECO:0000256" key="4">
    <source>
        <dbReference type="ARBA" id="ARBA00022989"/>
    </source>
</evidence>
<dbReference type="GO" id="GO:0005886">
    <property type="term" value="C:plasma membrane"/>
    <property type="evidence" value="ECO:0007669"/>
    <property type="project" value="UniProtKB-SubCell"/>
</dbReference>
<evidence type="ECO:0000256" key="5">
    <source>
        <dbReference type="ARBA" id="ARBA00023136"/>
    </source>
</evidence>
<name>A0A2Y9D4B0_STOCA</name>
<organism evidence="7 8">
    <name type="scientific">Stomoxys calcitrans</name>
    <name type="common">Stable fly</name>
    <name type="synonym">Conops calcitrans</name>
    <dbReference type="NCBI Taxonomy" id="35570"/>
    <lineage>
        <taxon>Eukaryota</taxon>
        <taxon>Metazoa</taxon>
        <taxon>Ecdysozoa</taxon>
        <taxon>Arthropoda</taxon>
        <taxon>Hexapoda</taxon>
        <taxon>Insecta</taxon>
        <taxon>Pterygota</taxon>
        <taxon>Neoptera</taxon>
        <taxon>Endopterygota</taxon>
        <taxon>Diptera</taxon>
        <taxon>Brachycera</taxon>
        <taxon>Muscomorpha</taxon>
        <taxon>Muscoidea</taxon>
        <taxon>Muscidae</taxon>
        <taxon>Stomoxys</taxon>
    </lineage>
</organism>
<feature type="transmembrane region" description="Helical" evidence="6">
    <location>
        <begin position="45"/>
        <end position="67"/>
    </location>
</feature>
<protein>
    <recommendedName>
        <fullName evidence="6">Gustatory receptor</fullName>
    </recommendedName>
</protein>
<reference evidence="7" key="1">
    <citation type="submission" date="2020-05" db="UniProtKB">
        <authorList>
            <consortium name="EnsemblMetazoa"/>
        </authorList>
    </citation>
    <scope>IDENTIFICATION</scope>
    <source>
        <strain evidence="7">USDA</strain>
    </source>
</reference>
<keyword evidence="6" id="KW-0807">Transducer</keyword>
<evidence type="ECO:0000256" key="1">
    <source>
        <dbReference type="ARBA" id="ARBA00004651"/>
    </source>
</evidence>
<feature type="transmembrane region" description="Helical" evidence="6">
    <location>
        <begin position="150"/>
        <end position="171"/>
    </location>
</feature>
<accession>A0A2Y9D4B0</accession>
<proteinExistence type="inferred from homology"/>
<feature type="transmembrane region" description="Helical" evidence="6">
    <location>
        <begin position="191"/>
        <end position="209"/>
    </location>
</feature>
<keyword evidence="5 6" id="KW-0472">Membrane</keyword>
<dbReference type="InterPro" id="IPR013604">
    <property type="entry name" value="7TM_chemorcpt"/>
</dbReference>
<comment type="caution">
    <text evidence="6">Lacks conserved residue(s) required for the propagation of feature annotation.</text>
</comment>
<evidence type="ECO:0000313" key="7">
    <source>
        <dbReference type="EnsemblMetazoa" id="SCAU002992-PB"/>
    </source>
</evidence>
<dbReference type="GO" id="GO:0050909">
    <property type="term" value="P:sensory perception of taste"/>
    <property type="evidence" value="ECO:0007669"/>
    <property type="project" value="InterPro"/>
</dbReference>
<evidence type="ECO:0000313" key="8">
    <source>
        <dbReference type="Proteomes" id="UP000095300"/>
    </source>
</evidence>
<evidence type="ECO:0000256" key="3">
    <source>
        <dbReference type="ARBA" id="ARBA00022692"/>
    </source>
</evidence>
<feature type="transmembrane region" description="Helical" evidence="6">
    <location>
        <begin position="16"/>
        <end position="33"/>
    </location>
</feature>
<dbReference type="Pfam" id="PF08395">
    <property type="entry name" value="7tm_7"/>
    <property type="match status" value="1"/>
</dbReference>
<dbReference type="Proteomes" id="UP000095300">
    <property type="component" value="Unassembled WGS sequence"/>
</dbReference>
<comment type="subcellular location">
    <subcellularLocation>
        <location evidence="1 6">Cell membrane</location>
        <topology evidence="1 6">Multi-pass membrane protein</topology>
    </subcellularLocation>
</comment>
<keyword evidence="8" id="KW-1185">Reference proteome</keyword>
<keyword evidence="4 6" id="KW-1133">Transmembrane helix</keyword>
<keyword evidence="6" id="KW-0675">Receptor</keyword>
<comment type="function">
    <text evidence="6">Gustatory receptor which mediates acceptance or avoidance behavior, depending on its substrates.</text>
</comment>
<sequence>MSSQQSDFLDKCTWKIMYYYALVVGLAPALHKFKSRKFQHSPAYLCYSALIQIACLLISPLAIPHFVNKETSQDFYMSGNFILEWTYSVGKVSRILTNLALSLGIWLNRKQIMDLCDKYWEYEDRYKQFYQLNDMKKLTEMELKFIRRHMIYKIFTSHANAITIVSVFIQIQKKPSLAYYLMVFTNCLQRFSLIQFSTQFFMVLSRLYLHFTYINKSLEKIGSVDIPDTCSYLSYRILWQMHSDFYHLSMRILKISQNIILFMLFKIFSTNINMLYLTIKFGNGSIESDRKPDVYVIMTIITFYWDTILTMMAVDNLLTSCNQTRRTLATYTYENTMMSGNKERISKVISQFHQYLSCHQLNFYIFGLFPLNNATCLQYFLSVLVHLTVLMQFDLKSKQ</sequence>
<keyword evidence="2 6" id="KW-1003">Cell membrane</keyword>
<feature type="transmembrane region" description="Helical" evidence="6">
    <location>
        <begin position="259"/>
        <end position="279"/>
    </location>
</feature>
<comment type="similarity">
    <text evidence="6">Belongs to the insect chemoreceptor superfamily. Gustatory receptor (GR) family.</text>
</comment>
<dbReference type="GO" id="GO:0007165">
    <property type="term" value="P:signal transduction"/>
    <property type="evidence" value="ECO:0007669"/>
    <property type="project" value="UniProtKB-KW"/>
</dbReference>
<dbReference type="VEuPathDB" id="VectorBase:SCAU002992"/>
<evidence type="ECO:0000256" key="2">
    <source>
        <dbReference type="ARBA" id="ARBA00022475"/>
    </source>
</evidence>
<evidence type="ECO:0000256" key="6">
    <source>
        <dbReference type="RuleBase" id="RU363108"/>
    </source>
</evidence>
<keyword evidence="3 6" id="KW-0812">Transmembrane</keyword>
<dbReference type="AlphaFoldDB" id="A0A2Y9D4B0"/>
<dbReference type="EnsemblMetazoa" id="SCAU002992-RB">
    <property type="protein sequence ID" value="SCAU002992-PB"/>
    <property type="gene ID" value="SCAU002992"/>
</dbReference>
<feature type="transmembrane region" description="Helical" evidence="6">
    <location>
        <begin position="294"/>
        <end position="318"/>
    </location>
</feature>